<dbReference type="InterPro" id="IPR045584">
    <property type="entry name" value="Pilin-like"/>
</dbReference>
<comment type="subcellular location">
    <subcellularLocation>
        <location evidence="1">Cell inner membrane</location>
        <topology evidence="1">Single-pass membrane protein</topology>
    </subcellularLocation>
</comment>
<protein>
    <recommendedName>
        <fullName evidence="2">Type II secretion system protein H</fullName>
    </recommendedName>
    <alternativeName>
        <fullName evidence="10">General secretion pathway protein H</fullName>
    </alternativeName>
</protein>
<dbReference type="PROSITE" id="PS00409">
    <property type="entry name" value="PROKAR_NTER_METHYL"/>
    <property type="match status" value="1"/>
</dbReference>
<evidence type="ECO:0000256" key="10">
    <source>
        <dbReference type="ARBA" id="ARBA00030775"/>
    </source>
</evidence>
<evidence type="ECO:0000256" key="5">
    <source>
        <dbReference type="ARBA" id="ARBA00022519"/>
    </source>
</evidence>
<evidence type="ECO:0000256" key="9">
    <source>
        <dbReference type="ARBA" id="ARBA00025772"/>
    </source>
</evidence>
<dbReference type="SUPFAM" id="SSF54523">
    <property type="entry name" value="Pili subunits"/>
    <property type="match status" value="1"/>
</dbReference>
<evidence type="ECO:0000256" key="3">
    <source>
        <dbReference type="ARBA" id="ARBA00022475"/>
    </source>
</evidence>
<gene>
    <name evidence="13" type="ORF">GCM10025772_26020</name>
</gene>
<evidence type="ECO:0000256" key="6">
    <source>
        <dbReference type="ARBA" id="ARBA00022692"/>
    </source>
</evidence>
<comment type="caution">
    <text evidence="13">The sequence shown here is derived from an EMBL/GenBank/DDBJ whole genome shotgun (WGS) entry which is preliminary data.</text>
</comment>
<keyword evidence="7 11" id="KW-1133">Transmembrane helix</keyword>
<accession>A0ABP9SC31</accession>
<dbReference type="RefSeq" id="WP_345317603.1">
    <property type="nucleotide sequence ID" value="NZ_BAABLF010000028.1"/>
</dbReference>
<dbReference type="NCBIfam" id="TIGR02532">
    <property type="entry name" value="IV_pilin_GFxxxE"/>
    <property type="match status" value="1"/>
</dbReference>
<keyword evidence="5" id="KW-0997">Cell inner membrane</keyword>
<evidence type="ECO:0000256" key="11">
    <source>
        <dbReference type="SAM" id="Phobius"/>
    </source>
</evidence>
<evidence type="ECO:0000313" key="14">
    <source>
        <dbReference type="Proteomes" id="UP001501600"/>
    </source>
</evidence>
<evidence type="ECO:0000313" key="13">
    <source>
        <dbReference type="EMBL" id="GAA5194008.1"/>
    </source>
</evidence>
<dbReference type="Pfam" id="PF12019">
    <property type="entry name" value="GspH"/>
    <property type="match status" value="1"/>
</dbReference>
<dbReference type="Proteomes" id="UP001501600">
    <property type="component" value="Unassembled WGS sequence"/>
</dbReference>
<comment type="similarity">
    <text evidence="9">Belongs to the GSP H family.</text>
</comment>
<keyword evidence="6 11" id="KW-0812">Transmembrane</keyword>
<dbReference type="InterPro" id="IPR012902">
    <property type="entry name" value="N_methyl_site"/>
</dbReference>
<name>A0ABP9SC31_9GAMM</name>
<evidence type="ECO:0000256" key="8">
    <source>
        <dbReference type="ARBA" id="ARBA00023136"/>
    </source>
</evidence>
<keyword evidence="3" id="KW-1003">Cell membrane</keyword>
<evidence type="ECO:0000256" key="1">
    <source>
        <dbReference type="ARBA" id="ARBA00004377"/>
    </source>
</evidence>
<evidence type="ECO:0000256" key="2">
    <source>
        <dbReference type="ARBA" id="ARBA00021549"/>
    </source>
</evidence>
<keyword evidence="8 11" id="KW-0472">Membrane</keyword>
<evidence type="ECO:0000256" key="7">
    <source>
        <dbReference type="ARBA" id="ARBA00022989"/>
    </source>
</evidence>
<organism evidence="13 14">
    <name type="scientific">Ferrimonas gelatinilytica</name>
    <dbReference type="NCBI Taxonomy" id="1255257"/>
    <lineage>
        <taxon>Bacteria</taxon>
        <taxon>Pseudomonadati</taxon>
        <taxon>Pseudomonadota</taxon>
        <taxon>Gammaproteobacteria</taxon>
        <taxon>Alteromonadales</taxon>
        <taxon>Ferrimonadaceae</taxon>
        <taxon>Ferrimonas</taxon>
    </lineage>
</organism>
<dbReference type="EMBL" id="BAABLF010000028">
    <property type="protein sequence ID" value="GAA5194008.1"/>
    <property type="molecule type" value="Genomic_DNA"/>
</dbReference>
<evidence type="ECO:0000259" key="12">
    <source>
        <dbReference type="Pfam" id="PF12019"/>
    </source>
</evidence>
<sequence length="189" mass="20427">MRNRTSTCRPYWQHGLTLVELLIAVTILAIVLAVALPSFQSFAQSIRLRGAAFGFLETVHQARTEAIKRDLPEVSIKFLNTGGNWCYRVTDTPNACVSCDFSDQVNRCDVAGDGVIKGDDAGNYVGLAFQPTYVDGVLTLSNRRGTMEAGNVAFSIGTDKQVQVKTSGVGRVRICVPNGYDGIFGVEGC</sequence>
<dbReference type="Gene3D" id="3.30.700.10">
    <property type="entry name" value="Glycoprotein, Type 4 Pilin"/>
    <property type="match status" value="1"/>
</dbReference>
<dbReference type="Pfam" id="PF07963">
    <property type="entry name" value="N_methyl"/>
    <property type="match status" value="1"/>
</dbReference>
<reference evidence="14" key="1">
    <citation type="journal article" date="2019" name="Int. J. Syst. Evol. Microbiol.">
        <title>The Global Catalogue of Microorganisms (GCM) 10K type strain sequencing project: providing services to taxonomists for standard genome sequencing and annotation.</title>
        <authorList>
            <consortium name="The Broad Institute Genomics Platform"/>
            <consortium name="The Broad Institute Genome Sequencing Center for Infectious Disease"/>
            <person name="Wu L."/>
            <person name="Ma J."/>
        </authorList>
    </citation>
    <scope>NUCLEOTIDE SEQUENCE [LARGE SCALE GENOMIC DNA]</scope>
    <source>
        <strain evidence="14">JCM 18720</strain>
    </source>
</reference>
<proteinExistence type="inferred from homology"/>
<keyword evidence="4" id="KW-0488">Methylation</keyword>
<feature type="domain" description="General secretion pathway GspH" evidence="12">
    <location>
        <begin position="56"/>
        <end position="168"/>
    </location>
</feature>
<dbReference type="InterPro" id="IPR022346">
    <property type="entry name" value="T2SS_GspH"/>
</dbReference>
<feature type="transmembrane region" description="Helical" evidence="11">
    <location>
        <begin position="21"/>
        <end position="39"/>
    </location>
</feature>
<evidence type="ECO:0000256" key="4">
    <source>
        <dbReference type="ARBA" id="ARBA00022481"/>
    </source>
</evidence>
<keyword evidence="14" id="KW-1185">Reference proteome</keyword>